<reference evidence="2" key="1">
    <citation type="submission" date="2020-08" db="EMBL/GenBank/DDBJ databases">
        <title>Multicomponent nature underlies the extraordinary mechanical properties of spider dragline silk.</title>
        <authorList>
            <person name="Kono N."/>
            <person name="Nakamura H."/>
            <person name="Mori M."/>
            <person name="Yoshida Y."/>
            <person name="Ohtoshi R."/>
            <person name="Malay A.D."/>
            <person name="Moran D.A.P."/>
            <person name="Tomita M."/>
            <person name="Numata K."/>
            <person name="Arakawa K."/>
        </authorList>
    </citation>
    <scope>NUCLEOTIDE SEQUENCE</scope>
</reference>
<dbReference type="Proteomes" id="UP000887159">
    <property type="component" value="Unassembled WGS sequence"/>
</dbReference>
<sequence>MVSGLSEITNGGWDQDLGCRVQAHVSSNQKLKERERSPSKSLRRQIKRNTFPLEMPIYRYRRQCEQLSEFEKGRVNGMMKTGELLATVLTLL</sequence>
<name>A0A8X6WJD0_TRICX</name>
<gene>
    <name evidence="2" type="ORF">TNCV_4845301</name>
</gene>
<evidence type="ECO:0000313" key="3">
    <source>
        <dbReference type="Proteomes" id="UP000887159"/>
    </source>
</evidence>
<dbReference type="AlphaFoldDB" id="A0A8X6WJD0"/>
<keyword evidence="3" id="KW-1185">Reference proteome</keyword>
<evidence type="ECO:0000256" key="1">
    <source>
        <dbReference type="SAM" id="MobiDB-lite"/>
    </source>
</evidence>
<organism evidence="2 3">
    <name type="scientific">Trichonephila clavipes</name>
    <name type="common">Golden silk orbweaver</name>
    <name type="synonym">Nephila clavipes</name>
    <dbReference type="NCBI Taxonomy" id="2585209"/>
    <lineage>
        <taxon>Eukaryota</taxon>
        <taxon>Metazoa</taxon>
        <taxon>Ecdysozoa</taxon>
        <taxon>Arthropoda</taxon>
        <taxon>Chelicerata</taxon>
        <taxon>Arachnida</taxon>
        <taxon>Araneae</taxon>
        <taxon>Araneomorphae</taxon>
        <taxon>Entelegynae</taxon>
        <taxon>Araneoidea</taxon>
        <taxon>Nephilidae</taxon>
        <taxon>Trichonephila</taxon>
    </lineage>
</organism>
<accession>A0A8X6WJD0</accession>
<feature type="region of interest" description="Disordered" evidence="1">
    <location>
        <begin position="24"/>
        <end position="43"/>
    </location>
</feature>
<protein>
    <submittedName>
        <fullName evidence="2">Uncharacterized protein</fullName>
    </submittedName>
</protein>
<evidence type="ECO:0000313" key="2">
    <source>
        <dbReference type="EMBL" id="GFY36158.1"/>
    </source>
</evidence>
<proteinExistence type="predicted"/>
<comment type="caution">
    <text evidence="2">The sequence shown here is derived from an EMBL/GenBank/DDBJ whole genome shotgun (WGS) entry which is preliminary data.</text>
</comment>
<dbReference type="EMBL" id="BMAU01021435">
    <property type="protein sequence ID" value="GFY36158.1"/>
    <property type="molecule type" value="Genomic_DNA"/>
</dbReference>